<dbReference type="SUPFAM" id="SSF140990">
    <property type="entry name" value="FtsH protease domain-like"/>
    <property type="match status" value="1"/>
</dbReference>
<dbReference type="FunFam" id="3.40.50.300:FF:000001">
    <property type="entry name" value="ATP-dependent zinc metalloprotease FtsH"/>
    <property type="match status" value="1"/>
</dbReference>
<protein>
    <recommendedName>
        <fullName evidence="15">ATP-dependent zinc metalloprotease FtsH</fullName>
        <ecNumber evidence="15">3.4.24.-</ecNumber>
    </recommendedName>
</protein>
<evidence type="ECO:0000256" key="9">
    <source>
        <dbReference type="ARBA" id="ARBA00022833"/>
    </source>
</evidence>
<comment type="function">
    <text evidence="15">Acts as a processive, ATP-dependent zinc metallopeptidase for both cytoplasmic and membrane proteins. Plays a role in the quality control of integral membrane proteins.</text>
</comment>
<proteinExistence type="inferred from homology"/>
<dbReference type="GO" id="GO:0016887">
    <property type="term" value="F:ATP hydrolysis activity"/>
    <property type="evidence" value="ECO:0007669"/>
    <property type="project" value="UniProtKB-UniRule"/>
</dbReference>
<dbReference type="InterPro" id="IPR011546">
    <property type="entry name" value="Pept_M41_FtsH_extracell"/>
</dbReference>
<dbReference type="Gene3D" id="1.10.8.60">
    <property type="match status" value="1"/>
</dbReference>
<gene>
    <name evidence="15" type="primary">ftsH</name>
    <name evidence="19" type="ORF">UT18_C0018G0027</name>
</gene>
<evidence type="ECO:0000256" key="16">
    <source>
        <dbReference type="RuleBase" id="RU003651"/>
    </source>
</evidence>
<dbReference type="InterPro" id="IPR005936">
    <property type="entry name" value="FtsH"/>
</dbReference>
<dbReference type="InterPro" id="IPR037219">
    <property type="entry name" value="Peptidase_M41-like"/>
</dbReference>
<evidence type="ECO:0000256" key="10">
    <source>
        <dbReference type="ARBA" id="ARBA00022840"/>
    </source>
</evidence>
<evidence type="ECO:0000256" key="15">
    <source>
        <dbReference type="HAMAP-Rule" id="MF_01458"/>
    </source>
</evidence>
<evidence type="ECO:0000256" key="14">
    <source>
        <dbReference type="ARBA" id="ARBA00061570"/>
    </source>
</evidence>
<name>A0A0G0PW40_UNCC2</name>
<dbReference type="PANTHER" id="PTHR23076">
    <property type="entry name" value="METALLOPROTEASE M41 FTSH"/>
    <property type="match status" value="1"/>
</dbReference>
<dbReference type="STRING" id="1618345.UT18_C0018G0027"/>
<dbReference type="GO" id="GO:0004222">
    <property type="term" value="F:metalloendopeptidase activity"/>
    <property type="evidence" value="ECO:0007669"/>
    <property type="project" value="InterPro"/>
</dbReference>
<keyword evidence="11 15" id="KW-1133">Transmembrane helix</keyword>
<keyword evidence="12 15" id="KW-0482">Metalloprotease</keyword>
<keyword evidence="5 15" id="KW-0812">Transmembrane</keyword>
<dbReference type="PATRIC" id="fig|1618345.3.peg.975"/>
<dbReference type="Pfam" id="PF06480">
    <property type="entry name" value="FtsH_ext"/>
    <property type="match status" value="1"/>
</dbReference>
<dbReference type="HAMAP" id="MF_01458">
    <property type="entry name" value="FtsH"/>
    <property type="match status" value="1"/>
</dbReference>
<comment type="similarity">
    <text evidence="2 15">In the C-terminal section; belongs to the peptidase M41 family.</text>
</comment>
<dbReference type="EC" id="3.4.24.-" evidence="15"/>
<dbReference type="GO" id="GO:0006508">
    <property type="term" value="P:proteolysis"/>
    <property type="evidence" value="ECO:0007669"/>
    <property type="project" value="UniProtKB-KW"/>
</dbReference>
<comment type="subunit">
    <text evidence="15">Homohexamer.</text>
</comment>
<accession>A0A0G0PW40</accession>
<dbReference type="GO" id="GO:0008270">
    <property type="term" value="F:zinc ion binding"/>
    <property type="evidence" value="ECO:0007669"/>
    <property type="project" value="UniProtKB-UniRule"/>
</dbReference>
<feature type="binding site" evidence="15">
    <location>
        <position position="523"/>
    </location>
    <ligand>
        <name>Zn(2+)</name>
        <dbReference type="ChEBI" id="CHEBI:29105"/>
        <note>catalytic</note>
    </ligand>
</feature>
<dbReference type="InterPro" id="IPR041569">
    <property type="entry name" value="AAA_lid_3"/>
</dbReference>
<feature type="binding site" evidence="15">
    <location>
        <position position="449"/>
    </location>
    <ligand>
        <name>Zn(2+)</name>
        <dbReference type="ChEBI" id="CHEBI:29105"/>
        <note>catalytic</note>
    </ligand>
</feature>
<dbReference type="NCBIfam" id="TIGR01241">
    <property type="entry name" value="FtsH_fam"/>
    <property type="match status" value="1"/>
</dbReference>
<evidence type="ECO:0000313" key="20">
    <source>
        <dbReference type="Proteomes" id="UP000034207"/>
    </source>
</evidence>
<dbReference type="Gene3D" id="1.20.58.760">
    <property type="entry name" value="Peptidase M41"/>
    <property type="match status" value="1"/>
</dbReference>
<dbReference type="SUPFAM" id="SSF52540">
    <property type="entry name" value="P-loop containing nucleoside triphosphate hydrolases"/>
    <property type="match status" value="1"/>
</dbReference>
<dbReference type="Pfam" id="PF01434">
    <property type="entry name" value="Peptidase_M41"/>
    <property type="match status" value="1"/>
</dbReference>
<dbReference type="InterPro" id="IPR003959">
    <property type="entry name" value="ATPase_AAA_core"/>
</dbReference>
<dbReference type="InterPro" id="IPR027417">
    <property type="entry name" value="P-loop_NTPase"/>
</dbReference>
<keyword evidence="13 15" id="KW-0472">Membrane</keyword>
<evidence type="ECO:0000256" key="2">
    <source>
        <dbReference type="ARBA" id="ARBA00010044"/>
    </source>
</evidence>
<evidence type="ECO:0000256" key="17">
    <source>
        <dbReference type="SAM" id="MobiDB-lite"/>
    </source>
</evidence>
<feature type="transmembrane region" description="Helical" evidence="15">
    <location>
        <begin position="130"/>
        <end position="152"/>
    </location>
</feature>
<evidence type="ECO:0000256" key="11">
    <source>
        <dbReference type="ARBA" id="ARBA00022989"/>
    </source>
</evidence>
<dbReference type="EMBL" id="LBVV01000018">
    <property type="protein sequence ID" value="KKQ93556.1"/>
    <property type="molecule type" value="Genomic_DNA"/>
</dbReference>
<comment type="cofactor">
    <cofactor evidence="15">
        <name>Zn(2+)</name>
        <dbReference type="ChEBI" id="CHEBI:29105"/>
    </cofactor>
    <text evidence="15">Binds 1 zinc ion per subunit.</text>
</comment>
<dbReference type="InterPro" id="IPR003960">
    <property type="entry name" value="ATPase_AAA_CS"/>
</dbReference>
<dbReference type="Pfam" id="PF17862">
    <property type="entry name" value="AAA_lid_3"/>
    <property type="match status" value="1"/>
</dbReference>
<dbReference type="Pfam" id="PF00004">
    <property type="entry name" value="AAA"/>
    <property type="match status" value="1"/>
</dbReference>
<feature type="binding site" evidence="15">
    <location>
        <position position="445"/>
    </location>
    <ligand>
        <name>Zn(2+)</name>
        <dbReference type="ChEBI" id="CHEBI:29105"/>
        <note>catalytic</note>
    </ligand>
</feature>
<evidence type="ECO:0000256" key="5">
    <source>
        <dbReference type="ARBA" id="ARBA00022692"/>
    </source>
</evidence>
<dbReference type="AlphaFoldDB" id="A0A0G0PW40"/>
<comment type="subcellular location">
    <subcellularLocation>
        <location evidence="15">Cell membrane</location>
        <topology evidence="15">Multi-pass membrane protein</topology>
        <orientation evidence="15">Cytoplasmic side</orientation>
    </subcellularLocation>
    <subcellularLocation>
        <location evidence="1">Membrane</location>
    </subcellularLocation>
</comment>
<organism evidence="19 20">
    <name type="scientific">candidate division CPR2 bacterium GW2011_GWC2_39_10</name>
    <dbReference type="NCBI Taxonomy" id="1618345"/>
    <lineage>
        <taxon>Bacteria</taxon>
        <taxon>Bacteria division CPR2</taxon>
    </lineage>
</organism>
<evidence type="ECO:0000313" key="19">
    <source>
        <dbReference type="EMBL" id="KKQ93556.1"/>
    </source>
</evidence>
<comment type="similarity">
    <text evidence="16">Belongs to the AAA ATPase family.</text>
</comment>
<sequence length="633" mass="69664">MPNIPKLPKAPKIPKVPKMPQKPAPNSKSSRAFIYFLICLFIVAAIYAFMGDNQKIEDVPVSKVVQEIKDGQVKSIDEQNGKLTIELKDGKKQKSYTSPNQSFTTILKDYGVDPAKVDNFKVTPGGNTGLWLNIAITVLPILIIGFFLYTMLKQAQGSSNQAMMFGKSRARLFGPDKKKVTFADVAGVQEAKQELTEVVDFLKNPKKFTDLGAKIPKGVLLVGLPGTGKTLLARAVAGEAGVPFFSISGSEFVEMFVGVGASRVRDLFARAKKNAPCIIFIDEIDAVGRQRGAGLGGSHDEREQTLNQILVEMDGFEQDTNVILMAATNRPDVLDPALLRPGRFDRRVVLDAPDLKSREEILKVHSKDKPLADDVNLAEIAKHTPGFCGADLANLINEAAILAGRGNKKIIHQAEMTEAVEKVLLGPERKSHILSEKEKEITAYHESGHAIVGHLLPHTDKVHKVSVVSRGSAGGYTWSIPEEDKYLHTKAEFEDEIAMMLGGRVAERIIYGKDNVTTGAENDLRQATKLARKMVVEYGMSEKMGTRVFGHKEDLVFLGRDLGEHTKDYSEATANAIDQEVSDIIEQGLKKAEHVVSENREILNKVTKELLEKETLTAEEFEQVMGKKKVEAK</sequence>
<dbReference type="PANTHER" id="PTHR23076:SF97">
    <property type="entry name" value="ATP-DEPENDENT ZINC METALLOPROTEASE YME1L1"/>
    <property type="match status" value="1"/>
</dbReference>
<evidence type="ECO:0000256" key="13">
    <source>
        <dbReference type="ARBA" id="ARBA00023136"/>
    </source>
</evidence>
<dbReference type="CDD" id="cd19501">
    <property type="entry name" value="RecA-like_FtsH"/>
    <property type="match status" value="1"/>
</dbReference>
<evidence type="ECO:0000256" key="8">
    <source>
        <dbReference type="ARBA" id="ARBA00022801"/>
    </source>
</evidence>
<dbReference type="GO" id="GO:0004176">
    <property type="term" value="F:ATP-dependent peptidase activity"/>
    <property type="evidence" value="ECO:0007669"/>
    <property type="project" value="InterPro"/>
</dbReference>
<evidence type="ECO:0000256" key="1">
    <source>
        <dbReference type="ARBA" id="ARBA00004370"/>
    </source>
</evidence>
<evidence type="ECO:0000256" key="3">
    <source>
        <dbReference type="ARBA" id="ARBA00022475"/>
    </source>
</evidence>
<reference evidence="19 20" key="1">
    <citation type="journal article" date="2015" name="Nature">
        <title>rRNA introns, odd ribosomes, and small enigmatic genomes across a large radiation of phyla.</title>
        <authorList>
            <person name="Brown C.T."/>
            <person name="Hug L.A."/>
            <person name="Thomas B.C."/>
            <person name="Sharon I."/>
            <person name="Castelle C.J."/>
            <person name="Singh A."/>
            <person name="Wilkins M.J."/>
            <person name="Williams K.H."/>
            <person name="Banfield J.F."/>
        </authorList>
    </citation>
    <scope>NUCLEOTIDE SEQUENCE [LARGE SCALE GENOMIC DNA]</scope>
</reference>
<keyword evidence="4 15" id="KW-0645">Protease</keyword>
<dbReference type="SMART" id="SM00382">
    <property type="entry name" value="AAA"/>
    <property type="match status" value="1"/>
</dbReference>
<feature type="domain" description="AAA+ ATPase" evidence="18">
    <location>
        <begin position="215"/>
        <end position="354"/>
    </location>
</feature>
<dbReference type="InterPro" id="IPR003593">
    <property type="entry name" value="AAA+_ATPase"/>
</dbReference>
<keyword evidence="6 15" id="KW-0479">Metal-binding</keyword>
<dbReference type="FunFam" id="1.20.58.760:FF:000001">
    <property type="entry name" value="ATP-dependent zinc metalloprotease FtsH"/>
    <property type="match status" value="1"/>
</dbReference>
<feature type="region of interest" description="Disordered" evidence="17">
    <location>
        <begin position="1"/>
        <end position="27"/>
    </location>
</feature>
<comment type="caution">
    <text evidence="19">The sequence shown here is derived from an EMBL/GenBank/DDBJ whole genome shotgun (WGS) entry which is preliminary data.</text>
</comment>
<dbReference type="GO" id="GO:0005886">
    <property type="term" value="C:plasma membrane"/>
    <property type="evidence" value="ECO:0007669"/>
    <property type="project" value="UniProtKB-SubCell"/>
</dbReference>
<dbReference type="GO" id="GO:0005524">
    <property type="term" value="F:ATP binding"/>
    <property type="evidence" value="ECO:0007669"/>
    <property type="project" value="UniProtKB-UniRule"/>
</dbReference>
<evidence type="ECO:0000256" key="4">
    <source>
        <dbReference type="ARBA" id="ARBA00022670"/>
    </source>
</evidence>
<dbReference type="PROSITE" id="PS00674">
    <property type="entry name" value="AAA"/>
    <property type="match status" value="1"/>
</dbReference>
<keyword evidence="8 15" id="KW-0378">Hydrolase</keyword>
<dbReference type="Proteomes" id="UP000034207">
    <property type="component" value="Unassembled WGS sequence"/>
</dbReference>
<dbReference type="InterPro" id="IPR000642">
    <property type="entry name" value="Peptidase_M41"/>
</dbReference>
<feature type="active site" evidence="15">
    <location>
        <position position="446"/>
    </location>
</feature>
<comment type="similarity">
    <text evidence="14 15">In the central section; belongs to the AAA ATPase family.</text>
</comment>
<evidence type="ECO:0000256" key="6">
    <source>
        <dbReference type="ARBA" id="ARBA00022723"/>
    </source>
</evidence>
<feature type="binding site" evidence="15">
    <location>
        <begin position="223"/>
        <end position="230"/>
    </location>
    <ligand>
        <name>ATP</name>
        <dbReference type="ChEBI" id="CHEBI:30616"/>
    </ligand>
</feature>
<dbReference type="GO" id="GO:0030163">
    <property type="term" value="P:protein catabolic process"/>
    <property type="evidence" value="ECO:0007669"/>
    <property type="project" value="UniProtKB-UniRule"/>
</dbReference>
<keyword evidence="3 15" id="KW-1003">Cell membrane</keyword>
<keyword evidence="10 15" id="KW-0067">ATP-binding</keyword>
<evidence type="ECO:0000259" key="18">
    <source>
        <dbReference type="SMART" id="SM00382"/>
    </source>
</evidence>
<keyword evidence="7 15" id="KW-0547">Nucleotide-binding</keyword>
<dbReference type="Gene3D" id="3.40.50.300">
    <property type="entry name" value="P-loop containing nucleotide triphosphate hydrolases"/>
    <property type="match status" value="1"/>
</dbReference>
<evidence type="ECO:0000256" key="12">
    <source>
        <dbReference type="ARBA" id="ARBA00023049"/>
    </source>
</evidence>
<keyword evidence="9 15" id="KW-0862">Zinc</keyword>
<feature type="transmembrane region" description="Helical" evidence="15">
    <location>
        <begin position="32"/>
        <end position="50"/>
    </location>
</feature>
<evidence type="ECO:0000256" key="7">
    <source>
        <dbReference type="ARBA" id="ARBA00022741"/>
    </source>
</evidence>
<dbReference type="FunFam" id="1.10.8.60:FF:000001">
    <property type="entry name" value="ATP-dependent zinc metalloprotease FtsH"/>
    <property type="match status" value="1"/>
</dbReference>